<dbReference type="GO" id="GO:0016702">
    <property type="term" value="F:oxidoreductase activity, acting on single donors with incorporation of molecular oxygen, incorporation of two atoms of oxygen"/>
    <property type="evidence" value="ECO:0007669"/>
    <property type="project" value="InterPro"/>
</dbReference>
<keyword evidence="2" id="KW-0560">Oxidoreductase</keyword>
<dbReference type="InterPro" id="IPR011051">
    <property type="entry name" value="RmlC_Cupin_sf"/>
</dbReference>
<dbReference type="AlphaFoldDB" id="A0A448ZLL8"/>
<organism evidence="5 6">
    <name type="scientific">Pseudo-nitzschia multistriata</name>
    <dbReference type="NCBI Taxonomy" id="183589"/>
    <lineage>
        <taxon>Eukaryota</taxon>
        <taxon>Sar</taxon>
        <taxon>Stramenopiles</taxon>
        <taxon>Ochrophyta</taxon>
        <taxon>Bacillariophyta</taxon>
        <taxon>Bacillariophyceae</taxon>
        <taxon>Bacillariophycidae</taxon>
        <taxon>Bacillariales</taxon>
        <taxon>Bacillariaceae</taxon>
        <taxon>Pseudo-nitzschia</taxon>
    </lineage>
</organism>
<keyword evidence="1" id="KW-0479">Metal-binding</keyword>
<accession>A0A448ZLL8</accession>
<dbReference type="Proteomes" id="UP000291116">
    <property type="component" value="Unassembled WGS sequence"/>
</dbReference>
<reference evidence="5 6" key="1">
    <citation type="submission" date="2019-01" db="EMBL/GenBank/DDBJ databases">
        <authorList>
            <person name="Ferrante I. M."/>
        </authorList>
    </citation>
    <scope>NUCLEOTIDE SEQUENCE [LARGE SCALE GENOMIC DNA]</scope>
    <source>
        <strain evidence="5 6">B856</strain>
    </source>
</reference>
<dbReference type="OrthoDB" id="271433at2759"/>
<dbReference type="PANTHER" id="PTHR22966:SF61">
    <property type="entry name" value="2-AMINOETHANETHIOL DIOXYGENASE"/>
    <property type="match status" value="1"/>
</dbReference>
<evidence type="ECO:0000313" key="6">
    <source>
        <dbReference type="Proteomes" id="UP000291116"/>
    </source>
</evidence>
<dbReference type="Pfam" id="PF07847">
    <property type="entry name" value="PCO_ADO"/>
    <property type="match status" value="2"/>
</dbReference>
<dbReference type="InterPro" id="IPR012864">
    <property type="entry name" value="PCO/ADO"/>
</dbReference>
<feature type="compositionally biased region" description="Low complexity" evidence="4">
    <location>
        <begin position="381"/>
        <end position="404"/>
    </location>
</feature>
<proteinExistence type="predicted"/>
<sequence length="519" mass="58054">MSKKGEVHRMVSDISSAIQSSALLSLLDEAKANGSLPEPAIAIRDDQASLSNVNNPRRRTKRREKTTKQRDAILPKCLADIPQSTLDERIKPIKRALERVDAEKLLNLELIHPSASSRLEGQTTLGARVQDGVYCRPISDQILPKLCVDDGEDGDDENAAMNNAHDEYRNSVVRYLHIAEIPDQYTIGIFVFGPNQRIPLHDHPEMCVLSRVLYGDLQRLSLDLDRGEQEHNRRNTSSKSMGEVDSVAMRDMEGDKRFDEPFVRSLDQDHHASSSWLSRSATWLRTSLNGRNFGSGGNSHNNDFDHHQKQFPNGTKLAFKNSIDVLQAPGVVALYPFEGNLHEFVAGPHGAAVLDVLLPPYDDECKRDCTFYHIRDVDNATSSMSTESTSPVSSSTTSVASENSCQNQSRSLTIEEQQSNEKYRGIETENTNKVMLGIEKHEQSFHTRRIPCLVVPTGQPETFHCISGRYRDIGDAEDDYDAMESDDSSEESIMEGSHFDGDNKNMLHGDIIFGDDIKE</sequence>
<dbReference type="EMBL" id="CAACVS010000499">
    <property type="protein sequence ID" value="VEU42939.1"/>
    <property type="molecule type" value="Genomic_DNA"/>
</dbReference>
<feature type="compositionally biased region" description="Polar residues" evidence="4">
    <location>
        <begin position="405"/>
        <end position="417"/>
    </location>
</feature>
<evidence type="ECO:0000256" key="1">
    <source>
        <dbReference type="ARBA" id="ARBA00022723"/>
    </source>
</evidence>
<dbReference type="Gene3D" id="2.60.120.10">
    <property type="entry name" value="Jelly Rolls"/>
    <property type="match status" value="1"/>
</dbReference>
<keyword evidence="6" id="KW-1185">Reference proteome</keyword>
<gene>
    <name evidence="5" type="ORF">PSNMU_V1.4_AUG-EV-PASAV3_0099380</name>
</gene>
<feature type="region of interest" description="Disordered" evidence="4">
    <location>
        <begin position="381"/>
        <end position="426"/>
    </location>
</feature>
<name>A0A448ZLL8_9STRA</name>
<dbReference type="PANTHER" id="PTHR22966">
    <property type="entry name" value="2-AMINOETHANETHIOL DIOXYGENASE"/>
    <property type="match status" value="1"/>
</dbReference>
<evidence type="ECO:0000256" key="3">
    <source>
        <dbReference type="ARBA" id="ARBA00023004"/>
    </source>
</evidence>
<keyword evidence="3" id="KW-0408">Iron</keyword>
<evidence type="ECO:0000256" key="4">
    <source>
        <dbReference type="SAM" id="MobiDB-lite"/>
    </source>
</evidence>
<feature type="region of interest" description="Disordered" evidence="4">
    <location>
        <begin position="47"/>
        <end position="69"/>
    </location>
</feature>
<dbReference type="InterPro" id="IPR014710">
    <property type="entry name" value="RmlC-like_jellyroll"/>
</dbReference>
<dbReference type="GO" id="GO:0046872">
    <property type="term" value="F:metal ion binding"/>
    <property type="evidence" value="ECO:0007669"/>
    <property type="project" value="UniProtKB-KW"/>
</dbReference>
<dbReference type="SUPFAM" id="SSF51182">
    <property type="entry name" value="RmlC-like cupins"/>
    <property type="match status" value="1"/>
</dbReference>
<evidence type="ECO:0000256" key="2">
    <source>
        <dbReference type="ARBA" id="ARBA00023002"/>
    </source>
</evidence>
<evidence type="ECO:0000313" key="5">
    <source>
        <dbReference type="EMBL" id="VEU42939.1"/>
    </source>
</evidence>
<feature type="compositionally biased region" description="Basic residues" evidence="4">
    <location>
        <begin position="56"/>
        <end position="65"/>
    </location>
</feature>
<protein>
    <submittedName>
        <fullName evidence="5">Uncharacterized protein</fullName>
    </submittedName>
</protein>